<evidence type="ECO:0000256" key="1">
    <source>
        <dbReference type="SAM" id="Phobius"/>
    </source>
</evidence>
<accession>A0A3M2L724</accession>
<name>A0A3M2L724_9NOCA</name>
<comment type="caution">
    <text evidence="2">The sequence shown here is derived from an EMBL/GenBank/DDBJ whole genome shotgun (WGS) entry which is preliminary data.</text>
</comment>
<feature type="transmembrane region" description="Helical" evidence="1">
    <location>
        <begin position="89"/>
        <end position="111"/>
    </location>
</feature>
<keyword evidence="3" id="KW-1185">Reference proteome</keyword>
<keyword evidence="1" id="KW-0812">Transmembrane</keyword>
<proteinExistence type="predicted"/>
<feature type="transmembrane region" description="Helical" evidence="1">
    <location>
        <begin position="63"/>
        <end position="82"/>
    </location>
</feature>
<keyword evidence="1" id="KW-0472">Membrane</keyword>
<feature type="transmembrane region" description="Helical" evidence="1">
    <location>
        <begin position="159"/>
        <end position="179"/>
    </location>
</feature>
<gene>
    <name evidence="2" type="ORF">EBN03_12670</name>
</gene>
<reference evidence="2 3" key="1">
    <citation type="submission" date="2018-10" db="EMBL/GenBank/DDBJ databases">
        <title>Isolation from cow dung.</title>
        <authorList>
            <person name="Ling L."/>
        </authorList>
    </citation>
    <scope>NUCLEOTIDE SEQUENCE [LARGE SCALE GENOMIC DNA]</scope>
    <source>
        <strain evidence="2 3">NEAU-LL90</strain>
    </source>
</reference>
<keyword evidence="1" id="KW-1133">Transmembrane helix</keyword>
<sequence length="209" mass="21763">MGHLAAAASGLITIFLLFQPWLSASGPTGRLSSDAFGRIDGVSDRRVDWSTGRYYEADISGTWAVLAALAAAATVAAVVMYVRIRSSALSYLVVASAVATAIFVLADLLYLSGKAPDLRGMTEGDHPVDGISGLIQQFLGDDRPDFGSRQVASAGLDPAALLSGASAFAGAVAAAASGLRRHARRTIPLVLAAPKSNQRDQHGISLLWR</sequence>
<dbReference type="EMBL" id="RFFH01000004">
    <property type="protein sequence ID" value="RMI32786.1"/>
    <property type="molecule type" value="Genomic_DNA"/>
</dbReference>
<protein>
    <submittedName>
        <fullName evidence="2">Uncharacterized protein</fullName>
    </submittedName>
</protein>
<dbReference type="Proteomes" id="UP000279275">
    <property type="component" value="Unassembled WGS sequence"/>
</dbReference>
<dbReference type="AlphaFoldDB" id="A0A3M2L724"/>
<evidence type="ECO:0000313" key="3">
    <source>
        <dbReference type="Proteomes" id="UP000279275"/>
    </source>
</evidence>
<organism evidence="2 3">
    <name type="scientific">Nocardia stercoris</name>
    <dbReference type="NCBI Taxonomy" id="2483361"/>
    <lineage>
        <taxon>Bacteria</taxon>
        <taxon>Bacillati</taxon>
        <taxon>Actinomycetota</taxon>
        <taxon>Actinomycetes</taxon>
        <taxon>Mycobacteriales</taxon>
        <taxon>Nocardiaceae</taxon>
        <taxon>Nocardia</taxon>
    </lineage>
</organism>
<evidence type="ECO:0000313" key="2">
    <source>
        <dbReference type="EMBL" id="RMI32786.1"/>
    </source>
</evidence>